<sequence length="38" mass="4007">MYPPDDHAGYDLRISLTITSGTDCAGTMSACLFGSPQI</sequence>
<dbReference type="EMBL" id="LNQE01001619">
    <property type="protein sequence ID" value="KUG14797.1"/>
    <property type="molecule type" value="Genomic_DNA"/>
</dbReference>
<dbReference type="AlphaFoldDB" id="A0A0W8F1W8"/>
<reference evidence="1" key="1">
    <citation type="journal article" date="2015" name="Proc. Natl. Acad. Sci. U.S.A.">
        <title>Networks of energetic and metabolic interactions define dynamics in microbial communities.</title>
        <authorList>
            <person name="Embree M."/>
            <person name="Liu J.K."/>
            <person name="Al-Bassam M.M."/>
            <person name="Zengler K."/>
        </authorList>
    </citation>
    <scope>NUCLEOTIDE SEQUENCE</scope>
</reference>
<organism evidence="1">
    <name type="scientific">hydrocarbon metagenome</name>
    <dbReference type="NCBI Taxonomy" id="938273"/>
    <lineage>
        <taxon>unclassified sequences</taxon>
        <taxon>metagenomes</taxon>
        <taxon>ecological metagenomes</taxon>
    </lineage>
</organism>
<evidence type="ECO:0000313" key="1">
    <source>
        <dbReference type="EMBL" id="KUG14797.1"/>
    </source>
</evidence>
<gene>
    <name evidence="1" type="ORF">ASZ90_015560</name>
</gene>
<proteinExistence type="predicted"/>
<accession>A0A0W8F1W8</accession>
<comment type="caution">
    <text evidence="1">The sequence shown here is derived from an EMBL/GenBank/DDBJ whole genome shotgun (WGS) entry which is preliminary data.</text>
</comment>
<name>A0A0W8F1W8_9ZZZZ</name>
<protein>
    <submittedName>
        <fullName evidence="1">Uncharacterized protein</fullName>
    </submittedName>
</protein>